<accession>A0A0V0R8C4</accession>
<name>A0A0V0R8C4_PSEPJ</name>
<dbReference type="FunFam" id="2.20.70.30:FF:000001">
    <property type="entry name" value="Transcription factor BTF3 homolog"/>
    <property type="match status" value="1"/>
</dbReference>
<keyword evidence="5" id="KW-1185">Reference proteome</keyword>
<dbReference type="OrthoDB" id="8033832at2759"/>
<dbReference type="Gene3D" id="2.20.70.30">
    <property type="entry name" value="Nascent polypeptide-associated complex domain"/>
    <property type="match status" value="1"/>
</dbReference>
<dbReference type="InterPro" id="IPR002715">
    <property type="entry name" value="Nas_poly-pep-assoc_cplx_dom"/>
</dbReference>
<reference evidence="4 5" key="1">
    <citation type="journal article" date="2015" name="Sci. Rep.">
        <title>Genome of the facultative scuticociliatosis pathogen Pseudocohnilembus persalinus provides insight into its virulence through horizontal gene transfer.</title>
        <authorList>
            <person name="Xiong J."/>
            <person name="Wang G."/>
            <person name="Cheng J."/>
            <person name="Tian M."/>
            <person name="Pan X."/>
            <person name="Warren A."/>
            <person name="Jiang C."/>
            <person name="Yuan D."/>
            <person name="Miao W."/>
        </authorList>
    </citation>
    <scope>NUCLEOTIDE SEQUENCE [LARGE SCALE GENOMIC DNA]</scope>
    <source>
        <strain evidence="4">36N120E</strain>
    </source>
</reference>
<feature type="region of interest" description="Disordered" evidence="2">
    <location>
        <begin position="104"/>
        <end position="137"/>
    </location>
</feature>
<protein>
    <recommendedName>
        <fullName evidence="3">NAC-A/B domain-containing protein</fullName>
    </recommendedName>
</protein>
<dbReference type="Pfam" id="PF01849">
    <property type="entry name" value="NAC"/>
    <property type="match status" value="1"/>
</dbReference>
<evidence type="ECO:0000256" key="2">
    <source>
        <dbReference type="SAM" id="MobiDB-lite"/>
    </source>
</evidence>
<dbReference type="CDD" id="cd22055">
    <property type="entry name" value="NAC_BTF3"/>
    <property type="match status" value="1"/>
</dbReference>
<dbReference type="InterPro" id="IPR038187">
    <property type="entry name" value="NAC_A/B_dom_sf"/>
</dbReference>
<dbReference type="FunCoup" id="A0A0V0R8C4">
    <property type="interactions" value="530"/>
</dbReference>
<dbReference type="InterPro" id="IPR039370">
    <property type="entry name" value="BTF3"/>
</dbReference>
<gene>
    <name evidence="4" type="ORF">PPERSA_12361</name>
</gene>
<proteinExistence type="inferred from homology"/>
<comment type="similarity">
    <text evidence="1">Belongs to the NAC-beta family.</text>
</comment>
<dbReference type="OMA" id="AGDTYME"/>
<feature type="domain" description="NAC-A/B" evidence="3">
    <location>
        <begin position="16"/>
        <end position="72"/>
    </location>
</feature>
<sequence>MRRKKKTVSQTSTQDDAKLKSALKKLQVQPFPGVDEVNFFKDDNTILHFAKPDVQFSYQNNTYVVSGKSETKTIKDLLPEIIFQLGPKQKDALTEILKDGAGKVPQGVEKQIKEEKEEDDDEVPDLKENFEEVSKVE</sequence>
<organism evidence="4 5">
    <name type="scientific">Pseudocohnilembus persalinus</name>
    <name type="common">Ciliate</name>
    <dbReference type="NCBI Taxonomy" id="266149"/>
    <lineage>
        <taxon>Eukaryota</taxon>
        <taxon>Sar</taxon>
        <taxon>Alveolata</taxon>
        <taxon>Ciliophora</taxon>
        <taxon>Intramacronucleata</taxon>
        <taxon>Oligohymenophorea</taxon>
        <taxon>Scuticociliatia</taxon>
        <taxon>Philasterida</taxon>
        <taxon>Pseudocohnilembidae</taxon>
        <taxon>Pseudocohnilembus</taxon>
    </lineage>
</organism>
<dbReference type="EMBL" id="LDAU01000021">
    <property type="protein sequence ID" value="KRX10740.1"/>
    <property type="molecule type" value="Genomic_DNA"/>
</dbReference>
<dbReference type="SMART" id="SM01407">
    <property type="entry name" value="NAC"/>
    <property type="match status" value="1"/>
</dbReference>
<evidence type="ECO:0000313" key="5">
    <source>
        <dbReference type="Proteomes" id="UP000054937"/>
    </source>
</evidence>
<dbReference type="Proteomes" id="UP000054937">
    <property type="component" value="Unassembled WGS sequence"/>
</dbReference>
<comment type="caution">
    <text evidence="4">The sequence shown here is derived from an EMBL/GenBank/DDBJ whole genome shotgun (WGS) entry which is preliminary data.</text>
</comment>
<dbReference type="AlphaFoldDB" id="A0A0V0R8C4"/>
<evidence type="ECO:0000256" key="1">
    <source>
        <dbReference type="ARBA" id="ARBA00005296"/>
    </source>
</evidence>
<dbReference type="InParanoid" id="A0A0V0R8C4"/>
<evidence type="ECO:0000259" key="3">
    <source>
        <dbReference type="SMART" id="SM01407"/>
    </source>
</evidence>
<evidence type="ECO:0000313" key="4">
    <source>
        <dbReference type="EMBL" id="KRX10740.1"/>
    </source>
</evidence>
<dbReference type="PANTHER" id="PTHR10351">
    <property type="entry name" value="TRANSCRIPTION FACTOR BTF3 FAMILY MEMBER"/>
    <property type="match status" value="1"/>
</dbReference>
<feature type="compositionally biased region" description="Basic and acidic residues" evidence="2">
    <location>
        <begin position="124"/>
        <end position="137"/>
    </location>
</feature>